<feature type="compositionally biased region" description="Basic and acidic residues" evidence="7">
    <location>
        <begin position="13"/>
        <end position="22"/>
    </location>
</feature>
<dbReference type="AlphaFoldDB" id="A0A5Q0H1E2"/>
<reference evidence="11" key="1">
    <citation type="journal article" date="2021" name="Curr. Microbiol.">
        <title>Complete genome of nocamycin-producing strain Saccharothrix syringae NRRL B-16468 reveals the biosynthetic potential for secondary metabolites.</title>
        <authorList>
            <person name="Mo X."/>
            <person name="Yang S."/>
        </authorList>
    </citation>
    <scope>NUCLEOTIDE SEQUENCE [LARGE SCALE GENOMIC DNA]</scope>
    <source>
        <strain evidence="11">ATCC 51364 / DSM 43886 / JCM 6844 / KCTC 9398 / NBRC 14523 / NRRL B-16468 / INA 2240</strain>
    </source>
</reference>
<dbReference type="InterPro" id="IPR007630">
    <property type="entry name" value="RNA_pol_sigma70_r4"/>
</dbReference>
<dbReference type="KEGG" id="ssyi:EKG83_20460"/>
<feature type="compositionally biased region" description="Low complexity" evidence="7">
    <location>
        <begin position="1"/>
        <end position="10"/>
    </location>
</feature>
<organism evidence="10 11">
    <name type="scientific">Saccharothrix syringae</name>
    <name type="common">Nocardiopsis syringae</name>
    <dbReference type="NCBI Taxonomy" id="103733"/>
    <lineage>
        <taxon>Bacteria</taxon>
        <taxon>Bacillati</taxon>
        <taxon>Actinomycetota</taxon>
        <taxon>Actinomycetes</taxon>
        <taxon>Pseudonocardiales</taxon>
        <taxon>Pseudonocardiaceae</taxon>
        <taxon>Saccharothrix</taxon>
    </lineage>
</organism>
<evidence type="ECO:0000313" key="10">
    <source>
        <dbReference type="EMBL" id="QFZ19492.1"/>
    </source>
</evidence>
<dbReference type="InterPro" id="IPR000943">
    <property type="entry name" value="RNA_pol_sigma70"/>
</dbReference>
<dbReference type="Pfam" id="PF04539">
    <property type="entry name" value="Sigma70_r3"/>
    <property type="match status" value="1"/>
</dbReference>
<dbReference type="InterPro" id="IPR013324">
    <property type="entry name" value="RNA_pol_sigma_r3/r4-like"/>
</dbReference>
<proteinExistence type="inferred from homology"/>
<comment type="function">
    <text evidence="6">Sigma factors are initiation factors that promote the attachment of RNA polymerase to specific initiation sites and are then released.</text>
</comment>
<dbReference type="RefSeq" id="WP_033431712.1">
    <property type="nucleotide sequence ID" value="NZ_CP034550.1"/>
</dbReference>
<dbReference type="Gene3D" id="1.10.601.10">
    <property type="entry name" value="RNA Polymerase Primary Sigma Factor"/>
    <property type="match status" value="2"/>
</dbReference>
<dbReference type="Gene3D" id="1.10.10.10">
    <property type="entry name" value="Winged helix-like DNA-binding domain superfamily/Winged helix DNA-binding domain"/>
    <property type="match status" value="2"/>
</dbReference>
<dbReference type="CDD" id="cd06171">
    <property type="entry name" value="Sigma70_r4"/>
    <property type="match status" value="1"/>
</dbReference>
<keyword evidence="4 6" id="KW-0238">DNA-binding</keyword>
<dbReference type="InterPro" id="IPR036388">
    <property type="entry name" value="WH-like_DNA-bd_sf"/>
</dbReference>
<dbReference type="PROSITE" id="PS00716">
    <property type="entry name" value="SIGMA70_2"/>
    <property type="match status" value="1"/>
</dbReference>
<dbReference type="GO" id="GO:0016987">
    <property type="term" value="F:sigma factor activity"/>
    <property type="evidence" value="ECO:0007669"/>
    <property type="project" value="UniProtKB-KW"/>
</dbReference>
<dbReference type="InterPro" id="IPR009042">
    <property type="entry name" value="RNA_pol_sigma70_r1_2"/>
</dbReference>
<dbReference type="InterPro" id="IPR007627">
    <property type="entry name" value="RNA_pol_sigma70_r2"/>
</dbReference>
<dbReference type="Pfam" id="PF04542">
    <property type="entry name" value="Sigma70_r2"/>
    <property type="match status" value="1"/>
</dbReference>
<dbReference type="NCBIfam" id="TIGR02937">
    <property type="entry name" value="sigma70-ECF"/>
    <property type="match status" value="1"/>
</dbReference>
<keyword evidence="3 6" id="KW-0731">Sigma factor</keyword>
<protein>
    <recommendedName>
        <fullName evidence="6">RNA polymerase sigma factor</fullName>
    </recommendedName>
</protein>
<evidence type="ECO:0000256" key="7">
    <source>
        <dbReference type="SAM" id="MobiDB-lite"/>
    </source>
</evidence>
<evidence type="ECO:0000256" key="3">
    <source>
        <dbReference type="ARBA" id="ARBA00023082"/>
    </source>
</evidence>
<name>A0A5Q0H1E2_SACSY</name>
<dbReference type="PROSITE" id="PS00715">
    <property type="entry name" value="SIGMA70_1"/>
    <property type="match status" value="1"/>
</dbReference>
<dbReference type="Pfam" id="PF04545">
    <property type="entry name" value="Sigma70_r4"/>
    <property type="match status" value="1"/>
</dbReference>
<dbReference type="SUPFAM" id="SSF88659">
    <property type="entry name" value="Sigma3 and sigma4 domains of RNA polymerase sigma factors"/>
    <property type="match status" value="2"/>
</dbReference>
<keyword evidence="2 6" id="KW-0805">Transcription regulation</keyword>
<evidence type="ECO:0000256" key="6">
    <source>
        <dbReference type="RuleBase" id="RU362124"/>
    </source>
</evidence>
<dbReference type="GO" id="GO:0006352">
    <property type="term" value="P:DNA-templated transcription initiation"/>
    <property type="evidence" value="ECO:0007669"/>
    <property type="project" value="InterPro"/>
</dbReference>
<dbReference type="EMBL" id="CP034550">
    <property type="protein sequence ID" value="QFZ19492.1"/>
    <property type="molecule type" value="Genomic_DNA"/>
</dbReference>
<evidence type="ECO:0000313" key="11">
    <source>
        <dbReference type="Proteomes" id="UP000325787"/>
    </source>
</evidence>
<evidence type="ECO:0000259" key="9">
    <source>
        <dbReference type="PROSITE" id="PS00716"/>
    </source>
</evidence>
<accession>A0A5Q0H1E2</accession>
<dbReference type="InterPro" id="IPR014284">
    <property type="entry name" value="RNA_pol_sigma-70_dom"/>
</dbReference>
<evidence type="ECO:0000256" key="4">
    <source>
        <dbReference type="ARBA" id="ARBA00023125"/>
    </source>
</evidence>
<dbReference type="InterPro" id="IPR050239">
    <property type="entry name" value="Sigma-70_RNA_pol_init_factors"/>
</dbReference>
<dbReference type="InterPro" id="IPR007624">
    <property type="entry name" value="RNA_pol_sigma70_r3"/>
</dbReference>
<dbReference type="FunFam" id="1.10.601.10:FF:000001">
    <property type="entry name" value="RNA polymerase sigma factor SigA"/>
    <property type="match status" value="1"/>
</dbReference>
<dbReference type="InterPro" id="IPR013325">
    <property type="entry name" value="RNA_pol_sigma_r2"/>
</dbReference>
<keyword evidence="5 6" id="KW-0804">Transcription</keyword>
<dbReference type="Pfam" id="PF00140">
    <property type="entry name" value="Sigma70_r1_2"/>
    <property type="match status" value="1"/>
</dbReference>
<evidence type="ECO:0000256" key="5">
    <source>
        <dbReference type="ARBA" id="ARBA00023163"/>
    </source>
</evidence>
<evidence type="ECO:0000259" key="8">
    <source>
        <dbReference type="PROSITE" id="PS00715"/>
    </source>
</evidence>
<feature type="region of interest" description="Disordered" evidence="7">
    <location>
        <begin position="1"/>
        <end position="22"/>
    </location>
</feature>
<dbReference type="PANTHER" id="PTHR30603">
    <property type="entry name" value="RNA POLYMERASE SIGMA FACTOR RPO"/>
    <property type="match status" value="1"/>
</dbReference>
<dbReference type="PRINTS" id="PR00046">
    <property type="entry name" value="SIGMA70FCT"/>
</dbReference>
<evidence type="ECO:0000256" key="1">
    <source>
        <dbReference type="ARBA" id="ARBA00007788"/>
    </source>
</evidence>
<dbReference type="SUPFAM" id="SSF88946">
    <property type="entry name" value="Sigma2 domain of RNA polymerase sigma factors"/>
    <property type="match status" value="1"/>
</dbReference>
<sequence>MSSTTTTTKTRPQRADASRREWSQDADLVGHYLREVGGTPLLTAEQEVDLARRIEAGVYAAELLRAADAGEGPPMELDRRRALREVAADGRRAKDHMIRANLRLVVSVAKKHAYRGLPFLDVVQEGNLGLIRAVEKFDYAKGYKFSTYAIWWIRQAIERGVAEQTRTVRLPVHVFEELSKLRKVERKLRLELDRDPTHEEIAQASGTPLARVVELLEAGRSAISLETPVGDDGSTSVADLIEDVEAVQAHEVVEHNGMVAELLNLVHTLPPRQALILTLRYGLTDGRPRTLQEVAAEVGLTRERIRQLEKESLRHLRSPERSQALLAWTG</sequence>
<dbReference type="OrthoDB" id="9804285at2"/>
<comment type="similarity">
    <text evidence="1 6">Belongs to the sigma-70 factor family.</text>
</comment>
<evidence type="ECO:0000256" key="2">
    <source>
        <dbReference type="ARBA" id="ARBA00023015"/>
    </source>
</evidence>
<dbReference type="Proteomes" id="UP000325787">
    <property type="component" value="Chromosome"/>
</dbReference>
<feature type="domain" description="RNA polymerase sigma-70" evidence="9">
    <location>
        <begin position="290"/>
        <end position="316"/>
    </location>
</feature>
<feature type="domain" description="RNA polymerase sigma-70" evidence="8">
    <location>
        <begin position="121"/>
        <end position="134"/>
    </location>
</feature>
<dbReference type="GO" id="GO:0003677">
    <property type="term" value="F:DNA binding"/>
    <property type="evidence" value="ECO:0007669"/>
    <property type="project" value="UniProtKB-KW"/>
</dbReference>
<dbReference type="PANTHER" id="PTHR30603:SF60">
    <property type="entry name" value="RNA POLYMERASE SIGMA FACTOR RPOD"/>
    <property type="match status" value="1"/>
</dbReference>
<gene>
    <name evidence="10" type="ORF">EKG83_20460</name>
</gene>
<keyword evidence="11" id="KW-1185">Reference proteome</keyword>